<keyword evidence="3" id="KW-1185">Reference proteome</keyword>
<dbReference type="RefSeq" id="XP_066696977.1">
    <property type="nucleotide sequence ID" value="XM_066847486.1"/>
</dbReference>
<feature type="region of interest" description="Disordered" evidence="1">
    <location>
        <begin position="1"/>
        <end position="30"/>
    </location>
</feature>
<feature type="region of interest" description="Disordered" evidence="1">
    <location>
        <begin position="185"/>
        <end position="242"/>
    </location>
</feature>
<proteinExistence type="predicted"/>
<sequence>MKRVKAKEDGSGTFVRARASSDPFNTTASKTADAPRTWFSLKLHNITDSSVELDEEISRRTKAWVEDQRVIAFGGYFLMVPQYEPMYTAWEKARKRRRRFRDQERHRADAARVTAFKDRFRDAAEQVPRIVQEVIDSSLGAYRKAARRKVIRQAVGPAVLYIGALEMEKLVEEYDCECDGSECLCPTESGDESEVESEVEGEGEREGESEIASEVSEQEEEEEEEEEYHEVERGRKRQRVVY</sequence>
<organism evidence="2 3">
    <name type="scientific">Apiospora aurea</name>
    <dbReference type="NCBI Taxonomy" id="335848"/>
    <lineage>
        <taxon>Eukaryota</taxon>
        <taxon>Fungi</taxon>
        <taxon>Dikarya</taxon>
        <taxon>Ascomycota</taxon>
        <taxon>Pezizomycotina</taxon>
        <taxon>Sordariomycetes</taxon>
        <taxon>Xylariomycetidae</taxon>
        <taxon>Amphisphaeriales</taxon>
        <taxon>Apiosporaceae</taxon>
        <taxon>Apiospora</taxon>
    </lineage>
</organism>
<evidence type="ECO:0000313" key="3">
    <source>
        <dbReference type="Proteomes" id="UP001391051"/>
    </source>
</evidence>
<feature type="compositionally biased region" description="Acidic residues" evidence="1">
    <location>
        <begin position="209"/>
        <end position="229"/>
    </location>
</feature>
<dbReference type="GeneID" id="92080548"/>
<dbReference type="Proteomes" id="UP001391051">
    <property type="component" value="Unassembled WGS sequence"/>
</dbReference>
<reference evidence="2 3" key="1">
    <citation type="submission" date="2023-01" db="EMBL/GenBank/DDBJ databases">
        <title>Analysis of 21 Apiospora genomes using comparative genomics revels a genus with tremendous synthesis potential of carbohydrate active enzymes and secondary metabolites.</title>
        <authorList>
            <person name="Sorensen T."/>
        </authorList>
    </citation>
    <scope>NUCLEOTIDE SEQUENCE [LARGE SCALE GENOMIC DNA]</scope>
    <source>
        <strain evidence="2 3">CBS 24483</strain>
    </source>
</reference>
<protein>
    <submittedName>
        <fullName evidence="2">Uncharacterized protein</fullName>
    </submittedName>
</protein>
<feature type="compositionally biased region" description="Acidic residues" evidence="1">
    <location>
        <begin position="189"/>
        <end position="201"/>
    </location>
</feature>
<accession>A0ABR1Q5W8</accession>
<dbReference type="EMBL" id="JAQQWE010000007">
    <property type="protein sequence ID" value="KAK7946943.1"/>
    <property type="molecule type" value="Genomic_DNA"/>
</dbReference>
<comment type="caution">
    <text evidence="2">The sequence shown here is derived from an EMBL/GenBank/DDBJ whole genome shotgun (WGS) entry which is preliminary data.</text>
</comment>
<feature type="compositionally biased region" description="Basic and acidic residues" evidence="1">
    <location>
        <begin position="1"/>
        <end position="10"/>
    </location>
</feature>
<gene>
    <name evidence="2" type="ORF">PG986_011264</name>
</gene>
<evidence type="ECO:0000256" key="1">
    <source>
        <dbReference type="SAM" id="MobiDB-lite"/>
    </source>
</evidence>
<name>A0ABR1Q5W8_9PEZI</name>
<evidence type="ECO:0000313" key="2">
    <source>
        <dbReference type="EMBL" id="KAK7946943.1"/>
    </source>
</evidence>